<evidence type="ECO:0000259" key="3">
    <source>
        <dbReference type="PROSITE" id="PS51755"/>
    </source>
</evidence>
<evidence type="ECO:0000256" key="1">
    <source>
        <dbReference type="ARBA" id="ARBA00023125"/>
    </source>
</evidence>
<dbReference type="Gene3D" id="3.40.50.10610">
    <property type="entry name" value="ABC-type transport auxiliary lipoprotein component"/>
    <property type="match status" value="1"/>
</dbReference>
<dbReference type="InterPro" id="IPR011990">
    <property type="entry name" value="TPR-like_helical_dom_sf"/>
</dbReference>
<dbReference type="InterPro" id="IPR036388">
    <property type="entry name" value="WH-like_DNA-bd_sf"/>
</dbReference>
<organism evidence="4 5">
    <name type="scientific">Hoeflea poritis</name>
    <dbReference type="NCBI Taxonomy" id="2993659"/>
    <lineage>
        <taxon>Bacteria</taxon>
        <taxon>Pseudomonadati</taxon>
        <taxon>Pseudomonadota</taxon>
        <taxon>Alphaproteobacteria</taxon>
        <taxon>Hyphomicrobiales</taxon>
        <taxon>Rhizobiaceae</taxon>
        <taxon>Hoeflea</taxon>
    </lineage>
</organism>
<dbReference type="Proteomes" id="UP001148313">
    <property type="component" value="Unassembled WGS sequence"/>
</dbReference>
<dbReference type="Gene3D" id="1.10.10.10">
    <property type="entry name" value="Winged helix-like DNA-binding domain superfamily/Winged helix DNA-binding domain"/>
    <property type="match status" value="1"/>
</dbReference>
<dbReference type="EMBL" id="JAPJZH010000005">
    <property type="protein sequence ID" value="MDA4845604.1"/>
    <property type="molecule type" value="Genomic_DNA"/>
</dbReference>
<evidence type="ECO:0000313" key="4">
    <source>
        <dbReference type="EMBL" id="MDA4845604.1"/>
    </source>
</evidence>
<name>A0ABT4VLY2_9HYPH</name>
<protein>
    <submittedName>
        <fullName evidence="4">Winged helix-turn-helix domain-containing protein</fullName>
    </submittedName>
</protein>
<sequence>MDEIRFSDFTLQRRARRLAKGGEEISLGARAFDLLDFLIAKREDVVTRDEIMATVWPDTVVGENNLNVQVGNLRRILGPHAVVTVPGRGLRFALDVEEGRPASLSLPDKPSVVVLPFSDLGTESGLDWIADGFVEDITTELSRFRDLFVVARNSALAYENVPRDLRAVSRELGVRYVVEGSVRASLDRVRVTAKLIDATNGEQVWAENFDEDLSGHFETQAKVARAIVTCLVPQIDRAEAQRERATAPEDMTAHGLARRAWAVAVGGHMAYDQEPRERGAELARQALDRDPGCSLAWRVLAWVAWGNAYHGTTDSVPRTLSEGIDAATRAIAADPADHHARRLRALLHFMNQESDAGLPELRQAHEMNPNCSSTLAWLGLYEGLHGDASRGVPLAQAAIRHSPRDPARGTHLAALGFAQFANRNYAEAADTATAARAEAAGSAVPLVLATIANVAAGRLEPATDAFRELEKIAPALVEARLSGRWLATNPEYLKRAHTFFRIAAGLEPPQSAGPLL</sequence>
<keyword evidence="5" id="KW-1185">Reference proteome</keyword>
<dbReference type="InterPro" id="IPR001867">
    <property type="entry name" value="OmpR/PhoB-type_DNA-bd"/>
</dbReference>
<proteinExistence type="predicted"/>
<reference evidence="4" key="1">
    <citation type="submission" date="2022-11" db="EMBL/GenBank/DDBJ databases">
        <title>Hoeflea poritis sp. nov., isolated from scleractinian coral Porites lutea.</title>
        <authorList>
            <person name="Zhang G."/>
            <person name="Wei Q."/>
            <person name="Cai L."/>
        </authorList>
    </citation>
    <scope>NUCLEOTIDE SEQUENCE</scope>
    <source>
        <strain evidence="4">E7-10</strain>
    </source>
</reference>
<dbReference type="CDD" id="cd00383">
    <property type="entry name" value="trans_reg_C"/>
    <property type="match status" value="1"/>
</dbReference>
<accession>A0ABT4VLY2</accession>
<dbReference type="Pfam" id="PF00486">
    <property type="entry name" value="Trans_reg_C"/>
    <property type="match status" value="1"/>
</dbReference>
<evidence type="ECO:0000313" key="5">
    <source>
        <dbReference type="Proteomes" id="UP001148313"/>
    </source>
</evidence>
<dbReference type="InterPro" id="IPR016032">
    <property type="entry name" value="Sig_transdc_resp-reg_C-effctor"/>
</dbReference>
<gene>
    <name evidence="4" type="ORF">OOZ53_09610</name>
</gene>
<dbReference type="RefSeq" id="WP_271089261.1">
    <property type="nucleotide sequence ID" value="NZ_JAPJZH010000005.1"/>
</dbReference>
<comment type="caution">
    <text evidence="4">The sequence shown here is derived from an EMBL/GenBank/DDBJ whole genome shotgun (WGS) entry which is preliminary data.</text>
</comment>
<dbReference type="PROSITE" id="PS51755">
    <property type="entry name" value="OMPR_PHOB"/>
    <property type="match status" value="1"/>
</dbReference>
<feature type="domain" description="OmpR/PhoB-type" evidence="3">
    <location>
        <begin position="1"/>
        <end position="94"/>
    </location>
</feature>
<dbReference type="SUPFAM" id="SSF46894">
    <property type="entry name" value="C-terminal effector domain of the bipartite response regulators"/>
    <property type="match status" value="1"/>
</dbReference>
<keyword evidence="1 2" id="KW-0238">DNA-binding</keyword>
<dbReference type="Gene3D" id="1.25.40.10">
    <property type="entry name" value="Tetratricopeptide repeat domain"/>
    <property type="match status" value="1"/>
</dbReference>
<evidence type="ECO:0000256" key="2">
    <source>
        <dbReference type="PROSITE-ProRule" id="PRU01091"/>
    </source>
</evidence>
<dbReference type="SUPFAM" id="SSF48452">
    <property type="entry name" value="TPR-like"/>
    <property type="match status" value="1"/>
</dbReference>
<feature type="DNA-binding region" description="OmpR/PhoB-type" evidence="2">
    <location>
        <begin position="1"/>
        <end position="94"/>
    </location>
</feature>
<dbReference type="SMART" id="SM00862">
    <property type="entry name" value="Trans_reg_C"/>
    <property type="match status" value="1"/>
</dbReference>